<dbReference type="Proteomes" id="UP001286313">
    <property type="component" value="Unassembled WGS sequence"/>
</dbReference>
<evidence type="ECO:0000313" key="4">
    <source>
        <dbReference type="Proteomes" id="UP001286313"/>
    </source>
</evidence>
<protein>
    <submittedName>
        <fullName evidence="3">Uncharacterized protein</fullName>
    </submittedName>
</protein>
<sequence length="87" mass="8855">MGRGESGDDEGVEEREGTDSLVDSAALEVDGPGGGVDSVATVDGERDGPGRVAEVDGEGLAVTDVDGLVGLKKLDMVVCLAIFFLEM</sequence>
<proteinExistence type="predicted"/>
<name>A0AAE1G3A3_PETCI</name>
<evidence type="ECO:0000256" key="1">
    <source>
        <dbReference type="SAM" id="MobiDB-lite"/>
    </source>
</evidence>
<accession>A0AAE1G3A3</accession>
<reference evidence="3" key="1">
    <citation type="submission" date="2023-10" db="EMBL/GenBank/DDBJ databases">
        <title>Genome assemblies of two species of porcelain crab, Petrolisthes cinctipes and Petrolisthes manimaculis (Anomura: Porcellanidae).</title>
        <authorList>
            <person name="Angst P."/>
        </authorList>
    </citation>
    <scope>NUCLEOTIDE SEQUENCE</scope>
    <source>
        <strain evidence="3">PB745_01</strain>
        <tissue evidence="3">Gill</tissue>
    </source>
</reference>
<feature type="region of interest" description="Disordered" evidence="1">
    <location>
        <begin position="1"/>
        <end position="53"/>
    </location>
</feature>
<dbReference type="AlphaFoldDB" id="A0AAE1G3A3"/>
<dbReference type="EMBL" id="JAWQEG010000854">
    <property type="protein sequence ID" value="KAK3884751.1"/>
    <property type="molecule type" value="Genomic_DNA"/>
</dbReference>
<keyword evidence="4" id="KW-1185">Reference proteome</keyword>
<evidence type="ECO:0000313" key="3">
    <source>
        <dbReference type="EMBL" id="KAK3885613.1"/>
    </source>
</evidence>
<evidence type="ECO:0000313" key="2">
    <source>
        <dbReference type="EMBL" id="KAK3884751.1"/>
    </source>
</evidence>
<gene>
    <name evidence="3" type="ORF">Pcinc_010204</name>
    <name evidence="2" type="ORF">Pcinc_010990</name>
</gene>
<comment type="caution">
    <text evidence="3">The sequence shown here is derived from an EMBL/GenBank/DDBJ whole genome shotgun (WGS) entry which is preliminary data.</text>
</comment>
<dbReference type="EMBL" id="JAWQEG010000786">
    <property type="protein sequence ID" value="KAK3885613.1"/>
    <property type="molecule type" value="Genomic_DNA"/>
</dbReference>
<organism evidence="3 4">
    <name type="scientific">Petrolisthes cinctipes</name>
    <name type="common">Flat porcelain crab</name>
    <dbReference type="NCBI Taxonomy" id="88211"/>
    <lineage>
        <taxon>Eukaryota</taxon>
        <taxon>Metazoa</taxon>
        <taxon>Ecdysozoa</taxon>
        <taxon>Arthropoda</taxon>
        <taxon>Crustacea</taxon>
        <taxon>Multicrustacea</taxon>
        <taxon>Malacostraca</taxon>
        <taxon>Eumalacostraca</taxon>
        <taxon>Eucarida</taxon>
        <taxon>Decapoda</taxon>
        <taxon>Pleocyemata</taxon>
        <taxon>Anomura</taxon>
        <taxon>Galatheoidea</taxon>
        <taxon>Porcellanidae</taxon>
        <taxon>Petrolisthes</taxon>
    </lineage>
</organism>